<evidence type="ECO:0000256" key="1">
    <source>
        <dbReference type="ARBA" id="ARBA00006763"/>
    </source>
</evidence>
<dbReference type="GO" id="GO:0005829">
    <property type="term" value="C:cytosol"/>
    <property type="evidence" value="ECO:0007669"/>
    <property type="project" value="TreeGrafter"/>
</dbReference>
<accession>A0A1T4KD82</accession>
<dbReference type="InterPro" id="IPR005269">
    <property type="entry name" value="LOG"/>
</dbReference>
<dbReference type="GO" id="GO:0016799">
    <property type="term" value="F:hydrolase activity, hydrolyzing N-glycosyl compounds"/>
    <property type="evidence" value="ECO:0007669"/>
    <property type="project" value="TreeGrafter"/>
</dbReference>
<dbReference type="SUPFAM" id="SSF102405">
    <property type="entry name" value="MCP/YpsA-like"/>
    <property type="match status" value="1"/>
</dbReference>
<organism evidence="3 4">
    <name type="scientific">Globicatella sulfidifaciens DSM 15739</name>
    <dbReference type="NCBI Taxonomy" id="1121925"/>
    <lineage>
        <taxon>Bacteria</taxon>
        <taxon>Bacillati</taxon>
        <taxon>Bacillota</taxon>
        <taxon>Bacilli</taxon>
        <taxon>Lactobacillales</taxon>
        <taxon>Aerococcaceae</taxon>
        <taxon>Globicatella</taxon>
    </lineage>
</organism>
<evidence type="ECO:0000313" key="4">
    <source>
        <dbReference type="Proteomes" id="UP000189941"/>
    </source>
</evidence>
<keyword evidence="2" id="KW-0203">Cytokinin biosynthesis</keyword>
<keyword evidence="2" id="KW-0378">Hydrolase</keyword>
<dbReference type="InterPro" id="IPR031100">
    <property type="entry name" value="LOG_fam"/>
</dbReference>
<dbReference type="EC" id="3.2.2.n1" evidence="2"/>
<sequence length="178" mass="20061">MNITVYCGSNFGNQSIYEEFARDLGRFIAMHQHQLIYGGGNKGLMGVLANSVINTGGQAIGIMPSFLINKEVANINLTEFIEVDTMSERKIKMIELGEAFVALPGGPGTLEEITEVISLIRLNLINKECYLMNIHGYYNHLEIFFDTMVKEGFMTVKERQKIHFVESIGELELLIEQH</sequence>
<dbReference type="PANTHER" id="PTHR31223:SF70">
    <property type="entry name" value="LOG FAMILY PROTEIN YJL055W"/>
    <property type="match status" value="1"/>
</dbReference>
<proteinExistence type="inferred from homology"/>
<protein>
    <recommendedName>
        <fullName evidence="2">Cytokinin riboside 5'-monophosphate phosphoribohydrolase</fullName>
        <ecNumber evidence="2">3.2.2.n1</ecNumber>
    </recommendedName>
</protein>
<dbReference type="GO" id="GO:0009691">
    <property type="term" value="P:cytokinin biosynthetic process"/>
    <property type="evidence" value="ECO:0007669"/>
    <property type="project" value="UniProtKB-UniRule"/>
</dbReference>
<dbReference type="RefSeq" id="WP_078755487.1">
    <property type="nucleotide sequence ID" value="NZ_FUWO01000004.1"/>
</dbReference>
<dbReference type="Proteomes" id="UP000189941">
    <property type="component" value="Unassembled WGS sequence"/>
</dbReference>
<keyword evidence="4" id="KW-1185">Reference proteome</keyword>
<evidence type="ECO:0000313" key="3">
    <source>
        <dbReference type="EMBL" id="SJZ40418.1"/>
    </source>
</evidence>
<gene>
    <name evidence="3" type="ORF">SAMN02746011_00691</name>
</gene>
<dbReference type="Gene3D" id="3.40.50.450">
    <property type="match status" value="1"/>
</dbReference>
<dbReference type="PANTHER" id="PTHR31223">
    <property type="entry name" value="LOG FAMILY PROTEIN YJL055W"/>
    <property type="match status" value="1"/>
</dbReference>
<dbReference type="NCBIfam" id="TIGR00730">
    <property type="entry name" value="Rossman fold protein, TIGR00730 family"/>
    <property type="match status" value="1"/>
</dbReference>
<name>A0A1T4KD82_9LACT</name>
<reference evidence="4" key="1">
    <citation type="submission" date="2017-02" db="EMBL/GenBank/DDBJ databases">
        <authorList>
            <person name="Varghese N."/>
            <person name="Submissions S."/>
        </authorList>
    </citation>
    <scope>NUCLEOTIDE SEQUENCE [LARGE SCALE GENOMIC DNA]</scope>
    <source>
        <strain evidence="4">DSM 15739</strain>
    </source>
</reference>
<evidence type="ECO:0000256" key="2">
    <source>
        <dbReference type="RuleBase" id="RU363015"/>
    </source>
</evidence>
<dbReference type="AlphaFoldDB" id="A0A1T4KD82"/>
<comment type="similarity">
    <text evidence="1 2">Belongs to the LOG family.</text>
</comment>
<dbReference type="OrthoDB" id="9801098at2"/>
<dbReference type="EMBL" id="FUWO01000004">
    <property type="protein sequence ID" value="SJZ40418.1"/>
    <property type="molecule type" value="Genomic_DNA"/>
</dbReference>
<dbReference type="Pfam" id="PF03641">
    <property type="entry name" value="Lysine_decarbox"/>
    <property type="match status" value="1"/>
</dbReference>
<dbReference type="STRING" id="1121925.SAMN02746011_00691"/>